<dbReference type="Pfam" id="PF07980">
    <property type="entry name" value="SusD_RagB"/>
    <property type="match status" value="1"/>
</dbReference>
<dbReference type="InterPro" id="IPR012944">
    <property type="entry name" value="SusD_RagB_dom"/>
</dbReference>
<evidence type="ECO:0000259" key="6">
    <source>
        <dbReference type="Pfam" id="PF07980"/>
    </source>
</evidence>
<dbReference type="RefSeq" id="WP_066082805.1">
    <property type="nucleotide sequence ID" value="NZ_FRDK01000009.1"/>
</dbReference>
<keyword evidence="5" id="KW-0998">Cell outer membrane</keyword>
<evidence type="ECO:0000256" key="5">
    <source>
        <dbReference type="ARBA" id="ARBA00023237"/>
    </source>
</evidence>
<evidence type="ECO:0000256" key="3">
    <source>
        <dbReference type="ARBA" id="ARBA00022729"/>
    </source>
</evidence>
<feature type="domain" description="SusD-like N-terminal" evidence="7">
    <location>
        <begin position="103"/>
        <end position="197"/>
    </location>
</feature>
<dbReference type="Pfam" id="PF14322">
    <property type="entry name" value="SusD-like_3"/>
    <property type="match status" value="1"/>
</dbReference>
<comment type="similarity">
    <text evidence="2">Belongs to the SusD family.</text>
</comment>
<evidence type="ECO:0000256" key="4">
    <source>
        <dbReference type="ARBA" id="ARBA00023136"/>
    </source>
</evidence>
<feature type="domain" description="RagB/SusD" evidence="6">
    <location>
        <begin position="455"/>
        <end position="578"/>
    </location>
</feature>
<evidence type="ECO:0008006" key="10">
    <source>
        <dbReference type="Google" id="ProtNLM"/>
    </source>
</evidence>
<keyword evidence="4" id="KW-0472">Membrane</keyword>
<sequence length="578" mass="64120">MKTNLNKFFIGLLAVASFTSCNEEEFLKEIPVDIYTAENVFSTPSGIEAVLTNFYVRQRYIYYVGASDVSYTLLYATDVFFSARGGSGTNEKPVSLLTSLTPSTYPAKFFYEENFKVVAAANLLIDNVNKSNLTGEQKIKVIAEAKFFRGKAYRDMVYLYGGVPLVTEFASQPVLNRVRASREEILNQMVLDFTDAANGMDPINKVKDGRVSNIVASFYLGETLIALGRNAEAVTEISKVCNDPNVGLMTARFGSRRNVFGKDVFWDLWQKNNQNRGSGNREALWVCQFEVDVPGGLLQNTGSNGANQMERNTVPAVWSIRDPNNAPGFLGRRSNDNVGGNGVGFMQPLAFTTNSANMTGGGIWPNNYVGDMRCNDNNLIKDAIYDNPASTFFGQRVSLNRGKNMGALTTNLAANALAGAWRFYPWFVKATTPGDHPSGLTDPANPLLLSNFASATYHDNYYLRLSEAFLLRAEAHLNQGNTPLAAADINVVRRRAGAIDVSAGQVDLDYILDERTREINLEEQRQITLRRVGKYKERLLRYNWQTGPTYLPRHDLFPIPQSEIEANTGAVLTQNPGY</sequence>
<keyword evidence="3" id="KW-0732">Signal</keyword>
<dbReference type="AlphaFoldDB" id="A0A167U7L5"/>
<dbReference type="GO" id="GO:0009279">
    <property type="term" value="C:cell outer membrane"/>
    <property type="evidence" value="ECO:0007669"/>
    <property type="project" value="UniProtKB-SubCell"/>
</dbReference>
<dbReference type="EMBL" id="LVJE01000047">
    <property type="protein sequence ID" value="OAB25335.1"/>
    <property type="molecule type" value="Genomic_DNA"/>
</dbReference>
<keyword evidence="9" id="KW-1185">Reference proteome</keyword>
<comment type="subcellular location">
    <subcellularLocation>
        <location evidence="1">Cell outer membrane</location>
    </subcellularLocation>
</comment>
<dbReference type="SUPFAM" id="SSF48452">
    <property type="entry name" value="TPR-like"/>
    <property type="match status" value="1"/>
</dbReference>
<dbReference type="InterPro" id="IPR033985">
    <property type="entry name" value="SusD-like_N"/>
</dbReference>
<dbReference type="Proteomes" id="UP000077164">
    <property type="component" value="Unassembled WGS sequence"/>
</dbReference>
<organism evidence="8 9">
    <name type="scientific">Flavobacterium fryxellicola</name>
    <dbReference type="NCBI Taxonomy" id="249352"/>
    <lineage>
        <taxon>Bacteria</taxon>
        <taxon>Pseudomonadati</taxon>
        <taxon>Bacteroidota</taxon>
        <taxon>Flavobacteriia</taxon>
        <taxon>Flavobacteriales</taxon>
        <taxon>Flavobacteriaceae</taxon>
        <taxon>Flavobacterium</taxon>
    </lineage>
</organism>
<accession>A0A167U7L5</accession>
<comment type="caution">
    <text evidence="8">The sequence shown here is derived from an EMBL/GenBank/DDBJ whole genome shotgun (WGS) entry which is preliminary data.</text>
</comment>
<dbReference type="STRING" id="249352.SAMN05444395_10930"/>
<dbReference type="InterPro" id="IPR011990">
    <property type="entry name" value="TPR-like_helical_dom_sf"/>
</dbReference>
<dbReference type="Gene3D" id="1.25.40.390">
    <property type="match status" value="1"/>
</dbReference>
<dbReference type="PROSITE" id="PS51257">
    <property type="entry name" value="PROKAR_LIPOPROTEIN"/>
    <property type="match status" value="1"/>
</dbReference>
<proteinExistence type="inferred from homology"/>
<name>A0A167U7L5_9FLAO</name>
<evidence type="ECO:0000256" key="2">
    <source>
        <dbReference type="ARBA" id="ARBA00006275"/>
    </source>
</evidence>
<evidence type="ECO:0000259" key="7">
    <source>
        <dbReference type="Pfam" id="PF14322"/>
    </source>
</evidence>
<protein>
    <recommendedName>
        <fullName evidence="10">Carbohydrate-binding protein SusD</fullName>
    </recommendedName>
</protein>
<gene>
    <name evidence="8" type="ORF">FBFR_15240</name>
</gene>
<evidence type="ECO:0000256" key="1">
    <source>
        <dbReference type="ARBA" id="ARBA00004442"/>
    </source>
</evidence>
<dbReference type="OrthoDB" id="5694214at2"/>
<evidence type="ECO:0000313" key="9">
    <source>
        <dbReference type="Proteomes" id="UP000077164"/>
    </source>
</evidence>
<evidence type="ECO:0000313" key="8">
    <source>
        <dbReference type="EMBL" id="OAB25335.1"/>
    </source>
</evidence>
<reference evidence="8 9" key="1">
    <citation type="submission" date="2016-03" db="EMBL/GenBank/DDBJ databases">
        <title>Draft genome sequence of Flavobacterium fryxellicola DSM 16209.</title>
        <authorList>
            <person name="Shin S.-K."/>
            <person name="Yi H."/>
        </authorList>
    </citation>
    <scope>NUCLEOTIDE SEQUENCE [LARGE SCALE GENOMIC DNA]</scope>
    <source>
        <strain evidence="8 9">DSM 16209</strain>
    </source>
</reference>